<dbReference type="Gene3D" id="1.10.3300.10">
    <property type="entry name" value="Jann2411-like domain"/>
    <property type="match status" value="1"/>
</dbReference>
<dbReference type="AlphaFoldDB" id="A0A6N9YS07"/>
<dbReference type="PANTHER" id="PTHR35525:SF3">
    <property type="entry name" value="BLL6575 PROTEIN"/>
    <property type="match status" value="1"/>
</dbReference>
<comment type="caution">
    <text evidence="2">The sequence shown here is derived from an EMBL/GenBank/DDBJ whole genome shotgun (WGS) entry which is preliminary data.</text>
</comment>
<accession>A0A6N9YS07</accession>
<feature type="domain" description="Zinc finger CGNR" evidence="1">
    <location>
        <begin position="129"/>
        <end position="170"/>
    </location>
</feature>
<keyword evidence="3" id="KW-1185">Reference proteome</keyword>
<evidence type="ECO:0000313" key="3">
    <source>
        <dbReference type="Proteomes" id="UP000469185"/>
    </source>
</evidence>
<evidence type="ECO:0000313" key="2">
    <source>
        <dbReference type="EMBL" id="NED97730.1"/>
    </source>
</evidence>
<organism evidence="2 3">
    <name type="scientific">Phytoactinopolyspora alkaliphila</name>
    <dbReference type="NCBI Taxonomy" id="1783498"/>
    <lineage>
        <taxon>Bacteria</taxon>
        <taxon>Bacillati</taxon>
        <taxon>Actinomycetota</taxon>
        <taxon>Actinomycetes</taxon>
        <taxon>Jiangellales</taxon>
        <taxon>Jiangellaceae</taxon>
        <taxon>Phytoactinopolyspora</taxon>
    </lineage>
</organism>
<dbReference type="EMBL" id="JAAGOB010000013">
    <property type="protein sequence ID" value="NED97730.1"/>
    <property type="molecule type" value="Genomic_DNA"/>
</dbReference>
<dbReference type="PANTHER" id="PTHR35525">
    <property type="entry name" value="BLL6575 PROTEIN"/>
    <property type="match status" value="1"/>
</dbReference>
<gene>
    <name evidence="2" type="ORF">G1H11_20735</name>
</gene>
<evidence type="ECO:0000259" key="1">
    <source>
        <dbReference type="Pfam" id="PF11706"/>
    </source>
</evidence>
<dbReference type="InterPro" id="IPR023286">
    <property type="entry name" value="ABATE_dom_sf"/>
</dbReference>
<reference evidence="2 3" key="1">
    <citation type="submission" date="2020-02" db="EMBL/GenBank/DDBJ databases">
        <authorList>
            <person name="Li X.-J."/>
            <person name="Feng X.-M."/>
        </authorList>
    </citation>
    <scope>NUCLEOTIDE SEQUENCE [LARGE SCALE GENOMIC DNA]</scope>
    <source>
        <strain evidence="2 3">CGMCC 4.7225</strain>
    </source>
</reference>
<protein>
    <submittedName>
        <fullName evidence="2">CGNR zinc finger domain-containing protein</fullName>
    </submittedName>
</protein>
<dbReference type="SUPFAM" id="SSF160904">
    <property type="entry name" value="Jann2411-like"/>
    <property type="match status" value="1"/>
</dbReference>
<dbReference type="RefSeq" id="WP_163820508.1">
    <property type="nucleotide sequence ID" value="NZ_JAAGOB010000013.1"/>
</dbReference>
<dbReference type="Pfam" id="PF11706">
    <property type="entry name" value="zf-CGNR"/>
    <property type="match status" value="1"/>
</dbReference>
<name>A0A6N9YS07_9ACTN</name>
<dbReference type="Proteomes" id="UP000469185">
    <property type="component" value="Unassembled WGS sequence"/>
</dbReference>
<dbReference type="InterPro" id="IPR021005">
    <property type="entry name" value="Znf_CGNR"/>
</dbReference>
<dbReference type="InterPro" id="IPR010852">
    <property type="entry name" value="ABATE"/>
</dbReference>
<proteinExistence type="predicted"/>
<sequence length="176" mass="19377">MHFNPYGRDAVLLGVSLLNSPPLSIVDLEQRCADAGLVLERRAREQDLTAVSSFLQRWAEVIDSAENQERASRLNVLLREHAEAPQLTDHAGTGWHLHFREDDLPVDRQVCALIAAGTALHLTGRGMDRLGRCSAAGCGRVYADVSRNGRQRYCSPSCGNRAAVRRHRARGARLAA</sequence>